<dbReference type="InterPro" id="IPR040234">
    <property type="entry name" value="QC/QCL"/>
</dbReference>
<dbReference type="InterPro" id="IPR007484">
    <property type="entry name" value="Peptidase_M28"/>
</dbReference>
<dbReference type="Gene3D" id="3.40.630.10">
    <property type="entry name" value="Zn peptidases"/>
    <property type="match status" value="1"/>
</dbReference>
<keyword evidence="2" id="KW-0012">Acyltransferase</keyword>
<feature type="domain" description="Peptidase M28" evidence="3">
    <location>
        <begin position="104"/>
        <end position="326"/>
    </location>
</feature>
<accession>A0A9J6ZPY3</accession>
<evidence type="ECO:0000256" key="1">
    <source>
        <dbReference type="ARBA" id="ARBA00022679"/>
    </source>
</evidence>
<dbReference type="Proteomes" id="UP001056426">
    <property type="component" value="Chromosome"/>
</dbReference>
<name>A0A9J6ZPY3_9BACT</name>
<dbReference type="GO" id="GO:0016603">
    <property type="term" value="F:glutaminyl-peptide cyclotransferase activity"/>
    <property type="evidence" value="ECO:0007669"/>
    <property type="project" value="TreeGrafter"/>
</dbReference>
<sequence length="331" mass="37210">MLRIFSILACTTVLYTSCSLKGSTGNGQVEATEDISTTTPDFIADSAYQYIADQVSFGPRVPNTKAHLECSEYIASKLESFGAKVTIQEAEVSAFDGTRLKIRNIIGEFQPEKSSRVMLFAHWDSRPFADHDPDPTKRDIPIEGANDGASGVGVLLEIARHLAAYPTNPGIDIILFDAEDYGQPDHRSLPYQPDSWCLGSQYWGKNPHKKNYYARFGVLLDMVGAKNALFYREQYSEQTALRWVDRIWNIARDLGYGGTFVFGKGGMITDDHVYVNRLRGFPCVDIIQYDPTSRTGFGAYWHTHDDTMDNIDRNTLKAVGQTVMELIYREK</sequence>
<dbReference type="SUPFAM" id="SSF53187">
    <property type="entry name" value="Zn-dependent exopeptidases"/>
    <property type="match status" value="1"/>
</dbReference>
<reference evidence="4" key="2">
    <citation type="submission" date="2022-06" db="EMBL/GenBank/DDBJ databases">
        <title>Xiashengella guii gen. nov. sp. nov., a bacterium isolated form anaerobic digestion tank.</title>
        <authorList>
            <person name="Huang H."/>
        </authorList>
    </citation>
    <scope>NUCLEOTIDE SEQUENCE</scope>
    <source>
        <strain evidence="4">Ai-910</strain>
    </source>
</reference>
<evidence type="ECO:0000256" key="2">
    <source>
        <dbReference type="ARBA" id="ARBA00023315"/>
    </source>
</evidence>
<organism evidence="4 5">
    <name type="scientific">Xiashengella succiniciproducens</name>
    <dbReference type="NCBI Taxonomy" id="2949635"/>
    <lineage>
        <taxon>Bacteria</taxon>
        <taxon>Pseudomonadati</taxon>
        <taxon>Bacteroidota</taxon>
        <taxon>Bacteroidia</taxon>
        <taxon>Marinilabiliales</taxon>
        <taxon>Marinilabiliaceae</taxon>
        <taxon>Xiashengella</taxon>
    </lineage>
</organism>
<dbReference type="Pfam" id="PF04389">
    <property type="entry name" value="Peptidase_M28"/>
    <property type="match status" value="1"/>
</dbReference>
<keyword evidence="5" id="KW-1185">Reference proteome</keyword>
<dbReference type="PANTHER" id="PTHR12283">
    <property type="entry name" value="GLUTAMINYL-PEPTIDE CYCLOTRANSFERASE"/>
    <property type="match status" value="1"/>
</dbReference>
<dbReference type="PANTHER" id="PTHR12283:SF6">
    <property type="entry name" value="GLUTAMINYL-PEPTIDE CYCLOTRANSFERASE-RELATED"/>
    <property type="match status" value="1"/>
</dbReference>
<evidence type="ECO:0000313" key="4">
    <source>
        <dbReference type="EMBL" id="URW79631.1"/>
    </source>
</evidence>
<dbReference type="AlphaFoldDB" id="A0A9J6ZPY3"/>
<gene>
    <name evidence="4" type="ORF">M9189_12290</name>
</gene>
<dbReference type="GO" id="GO:0008270">
    <property type="term" value="F:zinc ion binding"/>
    <property type="evidence" value="ECO:0007669"/>
    <property type="project" value="TreeGrafter"/>
</dbReference>
<evidence type="ECO:0000259" key="3">
    <source>
        <dbReference type="Pfam" id="PF04389"/>
    </source>
</evidence>
<evidence type="ECO:0000313" key="5">
    <source>
        <dbReference type="Proteomes" id="UP001056426"/>
    </source>
</evidence>
<dbReference type="RefSeq" id="WP_250723629.1">
    <property type="nucleotide sequence ID" value="NZ_CP098400.1"/>
</dbReference>
<dbReference type="EMBL" id="CP098400">
    <property type="protein sequence ID" value="URW79631.1"/>
    <property type="molecule type" value="Genomic_DNA"/>
</dbReference>
<keyword evidence="1" id="KW-0808">Transferase</keyword>
<dbReference type="KEGG" id="alkq:M9189_12290"/>
<reference evidence="4" key="1">
    <citation type="submission" date="2022-05" db="EMBL/GenBank/DDBJ databases">
        <authorList>
            <person name="Sun X."/>
        </authorList>
    </citation>
    <scope>NUCLEOTIDE SEQUENCE</scope>
    <source>
        <strain evidence="4">Ai-910</strain>
    </source>
</reference>
<protein>
    <submittedName>
        <fullName evidence="4">M28 family peptidase</fullName>
    </submittedName>
</protein>
<proteinExistence type="predicted"/>